<name>A0ABN7W772_GIGMA</name>
<evidence type="ECO:0000256" key="1">
    <source>
        <dbReference type="SAM" id="MobiDB-lite"/>
    </source>
</evidence>
<evidence type="ECO:0000313" key="3">
    <source>
        <dbReference type="Proteomes" id="UP000789901"/>
    </source>
</evidence>
<comment type="caution">
    <text evidence="2">The sequence shown here is derived from an EMBL/GenBank/DDBJ whole genome shotgun (WGS) entry which is preliminary data.</text>
</comment>
<feature type="region of interest" description="Disordered" evidence="1">
    <location>
        <begin position="15"/>
        <end position="66"/>
    </location>
</feature>
<reference evidence="2 3" key="1">
    <citation type="submission" date="2021-06" db="EMBL/GenBank/DDBJ databases">
        <authorList>
            <person name="Kallberg Y."/>
            <person name="Tangrot J."/>
            <person name="Rosling A."/>
        </authorList>
    </citation>
    <scope>NUCLEOTIDE SEQUENCE [LARGE SCALE GENOMIC DNA]</scope>
    <source>
        <strain evidence="2 3">120-4 pot B 10/14</strain>
    </source>
</reference>
<protein>
    <submittedName>
        <fullName evidence="2">40801_t:CDS:1</fullName>
    </submittedName>
</protein>
<dbReference type="EMBL" id="CAJVQB010033612">
    <property type="protein sequence ID" value="CAG8820028.1"/>
    <property type="molecule type" value="Genomic_DNA"/>
</dbReference>
<feature type="compositionally biased region" description="Basic and acidic residues" evidence="1">
    <location>
        <begin position="52"/>
        <end position="66"/>
    </location>
</feature>
<sequence>FSCLVANRYCGTDVMEQDESPPSAARRNAAFGIKRRRKGANPKRRQSFLKKKPNEAKPRHKILVER</sequence>
<accession>A0ABN7W772</accession>
<evidence type="ECO:0000313" key="2">
    <source>
        <dbReference type="EMBL" id="CAG8820028.1"/>
    </source>
</evidence>
<dbReference type="Proteomes" id="UP000789901">
    <property type="component" value="Unassembled WGS sequence"/>
</dbReference>
<gene>
    <name evidence="2" type="ORF">GMARGA_LOCUS27464</name>
</gene>
<feature type="non-terminal residue" evidence="2">
    <location>
        <position position="1"/>
    </location>
</feature>
<feature type="compositionally biased region" description="Basic residues" evidence="1">
    <location>
        <begin position="33"/>
        <end position="51"/>
    </location>
</feature>
<organism evidence="2 3">
    <name type="scientific">Gigaspora margarita</name>
    <dbReference type="NCBI Taxonomy" id="4874"/>
    <lineage>
        <taxon>Eukaryota</taxon>
        <taxon>Fungi</taxon>
        <taxon>Fungi incertae sedis</taxon>
        <taxon>Mucoromycota</taxon>
        <taxon>Glomeromycotina</taxon>
        <taxon>Glomeromycetes</taxon>
        <taxon>Diversisporales</taxon>
        <taxon>Gigasporaceae</taxon>
        <taxon>Gigaspora</taxon>
    </lineage>
</organism>
<keyword evidence="3" id="KW-1185">Reference proteome</keyword>
<proteinExistence type="predicted"/>